<protein>
    <submittedName>
        <fullName evidence="2">Uncharacterized protein</fullName>
    </submittedName>
</protein>
<name>A0A6A6JD93_WESOR</name>
<evidence type="ECO:0000256" key="1">
    <source>
        <dbReference type="SAM" id="MobiDB-lite"/>
    </source>
</evidence>
<accession>A0A6A6JD93</accession>
<proteinExistence type="predicted"/>
<dbReference type="AlphaFoldDB" id="A0A6A6JD93"/>
<keyword evidence="3" id="KW-1185">Reference proteome</keyword>
<evidence type="ECO:0000313" key="3">
    <source>
        <dbReference type="Proteomes" id="UP000800097"/>
    </source>
</evidence>
<sequence length="62" mass="6720">MLLPLERLRQPGQTLLWSLLTPTSIPSLKPSQAPTTRDSTPTPHPHVRGTPESALPDRGEAA</sequence>
<feature type="compositionally biased region" description="Polar residues" evidence="1">
    <location>
        <begin position="22"/>
        <end position="41"/>
    </location>
</feature>
<reference evidence="2" key="1">
    <citation type="journal article" date="2020" name="Stud. Mycol.">
        <title>101 Dothideomycetes genomes: a test case for predicting lifestyles and emergence of pathogens.</title>
        <authorList>
            <person name="Haridas S."/>
            <person name="Albert R."/>
            <person name="Binder M."/>
            <person name="Bloem J."/>
            <person name="Labutti K."/>
            <person name="Salamov A."/>
            <person name="Andreopoulos B."/>
            <person name="Baker S."/>
            <person name="Barry K."/>
            <person name="Bills G."/>
            <person name="Bluhm B."/>
            <person name="Cannon C."/>
            <person name="Castanera R."/>
            <person name="Culley D."/>
            <person name="Daum C."/>
            <person name="Ezra D."/>
            <person name="Gonzalez J."/>
            <person name="Henrissat B."/>
            <person name="Kuo A."/>
            <person name="Liang C."/>
            <person name="Lipzen A."/>
            <person name="Lutzoni F."/>
            <person name="Magnuson J."/>
            <person name="Mondo S."/>
            <person name="Nolan M."/>
            <person name="Ohm R."/>
            <person name="Pangilinan J."/>
            <person name="Park H.-J."/>
            <person name="Ramirez L."/>
            <person name="Alfaro M."/>
            <person name="Sun H."/>
            <person name="Tritt A."/>
            <person name="Yoshinaga Y."/>
            <person name="Zwiers L.-H."/>
            <person name="Turgeon B."/>
            <person name="Goodwin S."/>
            <person name="Spatafora J."/>
            <person name="Crous P."/>
            <person name="Grigoriev I."/>
        </authorList>
    </citation>
    <scope>NUCLEOTIDE SEQUENCE</scope>
    <source>
        <strain evidence="2">CBS 379.55</strain>
    </source>
</reference>
<gene>
    <name evidence="2" type="ORF">EI97DRAFT_162670</name>
</gene>
<feature type="region of interest" description="Disordered" evidence="1">
    <location>
        <begin position="22"/>
        <end position="62"/>
    </location>
</feature>
<dbReference type="RefSeq" id="XP_033650708.1">
    <property type="nucleotide sequence ID" value="XM_033793365.1"/>
</dbReference>
<organism evidence="2 3">
    <name type="scientific">Westerdykella ornata</name>
    <dbReference type="NCBI Taxonomy" id="318751"/>
    <lineage>
        <taxon>Eukaryota</taxon>
        <taxon>Fungi</taxon>
        <taxon>Dikarya</taxon>
        <taxon>Ascomycota</taxon>
        <taxon>Pezizomycotina</taxon>
        <taxon>Dothideomycetes</taxon>
        <taxon>Pleosporomycetidae</taxon>
        <taxon>Pleosporales</taxon>
        <taxon>Sporormiaceae</taxon>
        <taxon>Westerdykella</taxon>
    </lineage>
</organism>
<dbReference type="Proteomes" id="UP000800097">
    <property type="component" value="Unassembled WGS sequence"/>
</dbReference>
<evidence type="ECO:0000313" key="2">
    <source>
        <dbReference type="EMBL" id="KAF2273169.1"/>
    </source>
</evidence>
<dbReference type="GeneID" id="54546540"/>
<dbReference type="EMBL" id="ML986512">
    <property type="protein sequence ID" value="KAF2273169.1"/>
    <property type="molecule type" value="Genomic_DNA"/>
</dbReference>